<proteinExistence type="predicted"/>
<evidence type="ECO:0000313" key="1">
    <source>
        <dbReference type="EMBL" id="EFG10352.1"/>
    </source>
</evidence>
<dbReference type="AlphaFoldDB" id="B5GVK4"/>
<reference evidence="1 2" key="1">
    <citation type="journal article" date="2010" name="Genome Biol. Evol.">
        <title>The sequence of a 1.8-mb bacterial linear plasmid reveals a rich evolutionary reservoir of secondary metabolic pathways.</title>
        <authorList>
            <person name="Medema M.H."/>
            <person name="Trefzer A."/>
            <person name="Kovalchuk A."/>
            <person name="van den Berg M."/>
            <person name="Mueller U."/>
            <person name="Heijne W."/>
            <person name="Wu L."/>
            <person name="Alam M.T."/>
            <person name="Ronning C.M."/>
            <person name="Nierman W.C."/>
            <person name="Bovenberg R.A.L."/>
            <person name="Breitling R."/>
            <person name="Takano E."/>
        </authorList>
    </citation>
    <scope>NUCLEOTIDE SEQUENCE [LARGE SCALE GENOMIC DNA]</scope>
    <source>
        <strain evidence="2">ATCC 27064 / DSM 738 / JCM 4710 / NBRC 13307 / NCIMB 12785 / NRRL 3585 / VKM Ac-602</strain>
    </source>
</reference>
<sequence length="55" mass="5872">MGAGGAPLGVAQPVRRLAHSTAYGTAWGVRHDGFIRLPGTPSPAARSQADCRWRW</sequence>
<gene>
    <name evidence="1" type="ORF">SCLAV_5279</name>
</gene>
<dbReference type="EMBL" id="CM000913">
    <property type="protein sequence ID" value="EFG10352.1"/>
    <property type="molecule type" value="Genomic_DNA"/>
</dbReference>
<keyword evidence="2" id="KW-1185">Reference proteome</keyword>
<name>B5GVK4_STRCL</name>
<organism evidence="1 2">
    <name type="scientific">Streptomyces clavuligerus</name>
    <dbReference type="NCBI Taxonomy" id="1901"/>
    <lineage>
        <taxon>Bacteria</taxon>
        <taxon>Bacillati</taxon>
        <taxon>Actinomycetota</taxon>
        <taxon>Actinomycetes</taxon>
        <taxon>Kitasatosporales</taxon>
        <taxon>Streptomycetaceae</taxon>
        <taxon>Streptomyces</taxon>
    </lineage>
</organism>
<accession>B5GVK4</accession>
<dbReference type="Proteomes" id="UP000002357">
    <property type="component" value="Chromosome"/>
</dbReference>
<protein>
    <submittedName>
        <fullName evidence="1">Uncharacterized protein</fullName>
    </submittedName>
</protein>
<evidence type="ECO:0000313" key="2">
    <source>
        <dbReference type="Proteomes" id="UP000002357"/>
    </source>
</evidence>